<dbReference type="Gene3D" id="1.10.10.10">
    <property type="entry name" value="Winged helix-like DNA-binding domain superfamily/Winged helix DNA-binding domain"/>
    <property type="match status" value="1"/>
</dbReference>
<dbReference type="Pfam" id="PF12802">
    <property type="entry name" value="MarR_2"/>
    <property type="match status" value="1"/>
</dbReference>
<dbReference type="InterPro" id="IPR000835">
    <property type="entry name" value="HTH_MarR-typ"/>
</dbReference>
<dbReference type="InterPro" id="IPR036390">
    <property type="entry name" value="WH_DNA-bd_sf"/>
</dbReference>
<gene>
    <name evidence="2" type="ORF">J4H91_07165</name>
</gene>
<sequence length="164" mass="17919">MTRPSDPSPQWGDDARAAAILGMLRAVRAFGDAHDRMAGDLKHGMHMNASDVAALRLLIIREEQGRTVSPHEIARHLRISTASTTKLLDRLTESGHVRRVPHPQDRRARVVALTEAARVDFFRLYGPKLAAIREALAPFDDAELDAAMRVMNAVGSALDPGDVG</sequence>
<evidence type="ECO:0000313" key="2">
    <source>
        <dbReference type="EMBL" id="MBO1805098.1"/>
    </source>
</evidence>
<organism evidence="2 3">
    <name type="scientific">Leucobacter ruminantium</name>
    <dbReference type="NCBI Taxonomy" id="1289170"/>
    <lineage>
        <taxon>Bacteria</taxon>
        <taxon>Bacillati</taxon>
        <taxon>Actinomycetota</taxon>
        <taxon>Actinomycetes</taxon>
        <taxon>Micrococcales</taxon>
        <taxon>Microbacteriaceae</taxon>
        <taxon>Leucobacter</taxon>
    </lineage>
</organism>
<name>A0A939LXS2_9MICO</name>
<evidence type="ECO:0000313" key="3">
    <source>
        <dbReference type="Proteomes" id="UP000664398"/>
    </source>
</evidence>
<dbReference type="PROSITE" id="PS50995">
    <property type="entry name" value="HTH_MARR_2"/>
    <property type="match status" value="1"/>
</dbReference>
<comment type="caution">
    <text evidence="2">The sequence shown here is derived from an EMBL/GenBank/DDBJ whole genome shotgun (WGS) entry which is preliminary data.</text>
</comment>
<dbReference type="InterPro" id="IPR036388">
    <property type="entry name" value="WH-like_DNA-bd_sf"/>
</dbReference>
<proteinExistence type="predicted"/>
<reference evidence="2" key="1">
    <citation type="submission" date="2021-03" db="EMBL/GenBank/DDBJ databases">
        <title>Leucobacter chromiisoli sp. nov., isolated from chromium-containing soil of chemical plant.</title>
        <authorList>
            <person name="Xu Z."/>
        </authorList>
    </citation>
    <scope>NUCLEOTIDE SEQUENCE</scope>
    <source>
        <strain evidence="2">A2</strain>
    </source>
</reference>
<dbReference type="PRINTS" id="PR00598">
    <property type="entry name" value="HTHMARR"/>
</dbReference>
<dbReference type="PANTHER" id="PTHR33164">
    <property type="entry name" value="TRANSCRIPTIONAL REGULATOR, MARR FAMILY"/>
    <property type="match status" value="1"/>
</dbReference>
<accession>A0A939LXS2</accession>
<dbReference type="RefSeq" id="WP_208045578.1">
    <property type="nucleotide sequence ID" value="NZ_JAGDYL010000009.1"/>
</dbReference>
<dbReference type="GO" id="GO:0003700">
    <property type="term" value="F:DNA-binding transcription factor activity"/>
    <property type="evidence" value="ECO:0007669"/>
    <property type="project" value="InterPro"/>
</dbReference>
<dbReference type="SMART" id="SM00347">
    <property type="entry name" value="HTH_MARR"/>
    <property type="match status" value="1"/>
</dbReference>
<dbReference type="InterPro" id="IPR039422">
    <property type="entry name" value="MarR/SlyA-like"/>
</dbReference>
<evidence type="ECO:0000259" key="1">
    <source>
        <dbReference type="PROSITE" id="PS50995"/>
    </source>
</evidence>
<dbReference type="AlphaFoldDB" id="A0A939LXS2"/>
<dbReference type="Proteomes" id="UP000664398">
    <property type="component" value="Unassembled WGS sequence"/>
</dbReference>
<protein>
    <submittedName>
        <fullName evidence="2">MarR family transcriptional regulator</fullName>
    </submittedName>
</protein>
<dbReference type="SUPFAM" id="SSF46785">
    <property type="entry name" value="Winged helix' DNA-binding domain"/>
    <property type="match status" value="1"/>
</dbReference>
<keyword evidence="3" id="KW-1185">Reference proteome</keyword>
<feature type="domain" description="HTH marR-type" evidence="1">
    <location>
        <begin position="16"/>
        <end position="156"/>
    </location>
</feature>
<dbReference type="PANTHER" id="PTHR33164:SF43">
    <property type="entry name" value="HTH-TYPE TRANSCRIPTIONAL REPRESSOR YETL"/>
    <property type="match status" value="1"/>
</dbReference>
<dbReference type="GO" id="GO:0006950">
    <property type="term" value="P:response to stress"/>
    <property type="evidence" value="ECO:0007669"/>
    <property type="project" value="TreeGrafter"/>
</dbReference>
<dbReference type="EMBL" id="JAGDYL010000009">
    <property type="protein sequence ID" value="MBO1805098.1"/>
    <property type="molecule type" value="Genomic_DNA"/>
</dbReference>